<feature type="domain" description="Core Histone H2A/H2B/H3" evidence="3">
    <location>
        <begin position="450"/>
        <end position="531"/>
    </location>
</feature>
<dbReference type="SUPFAM" id="SSF47113">
    <property type="entry name" value="Histone-fold"/>
    <property type="match status" value="1"/>
</dbReference>
<feature type="compositionally biased region" description="Basic residues" evidence="2">
    <location>
        <begin position="294"/>
        <end position="309"/>
    </location>
</feature>
<dbReference type="GO" id="GO:0003677">
    <property type="term" value="F:DNA binding"/>
    <property type="evidence" value="ECO:0007669"/>
    <property type="project" value="InterPro"/>
</dbReference>
<feature type="compositionally biased region" description="Acidic residues" evidence="2">
    <location>
        <begin position="254"/>
        <end position="267"/>
    </location>
</feature>
<name>A0A7M7JBE4_VARDE</name>
<dbReference type="InterPro" id="IPR000164">
    <property type="entry name" value="Histone_H3/CENP-A"/>
</dbReference>
<feature type="compositionally biased region" description="Low complexity" evidence="2">
    <location>
        <begin position="81"/>
        <end position="97"/>
    </location>
</feature>
<evidence type="ECO:0000256" key="1">
    <source>
        <dbReference type="ARBA" id="ARBA00010343"/>
    </source>
</evidence>
<dbReference type="InterPro" id="IPR009072">
    <property type="entry name" value="Histone-fold"/>
</dbReference>
<feature type="compositionally biased region" description="Basic and acidic residues" evidence="2">
    <location>
        <begin position="396"/>
        <end position="411"/>
    </location>
</feature>
<evidence type="ECO:0000256" key="2">
    <source>
        <dbReference type="SAM" id="MobiDB-lite"/>
    </source>
</evidence>
<dbReference type="InParanoid" id="A0A7M7JBE4"/>
<dbReference type="AlphaFoldDB" id="A0A7M7JBE4"/>
<feature type="region of interest" description="Disordered" evidence="2">
    <location>
        <begin position="14"/>
        <end position="411"/>
    </location>
</feature>
<protein>
    <recommendedName>
        <fullName evidence="3">Core Histone H2A/H2B/H3 domain-containing protein</fullName>
    </recommendedName>
</protein>
<dbReference type="OMA" id="QPRQMER"/>
<feature type="compositionally biased region" description="Low complexity" evidence="2">
    <location>
        <begin position="273"/>
        <end position="293"/>
    </location>
</feature>
<dbReference type="GO" id="GO:0046982">
    <property type="term" value="F:protein heterodimerization activity"/>
    <property type="evidence" value="ECO:0007669"/>
    <property type="project" value="InterPro"/>
</dbReference>
<dbReference type="SMART" id="SM00428">
    <property type="entry name" value="H3"/>
    <property type="match status" value="1"/>
</dbReference>
<feature type="compositionally biased region" description="Low complexity" evidence="2">
    <location>
        <begin position="19"/>
        <end position="34"/>
    </location>
</feature>
<dbReference type="Proteomes" id="UP000594260">
    <property type="component" value="Unplaced"/>
</dbReference>
<feature type="region of interest" description="Disordered" evidence="2">
    <location>
        <begin position="423"/>
        <end position="444"/>
    </location>
</feature>
<dbReference type="KEGG" id="vde:111245392"/>
<accession>A0A7M7JBE4</accession>
<dbReference type="InterPro" id="IPR007125">
    <property type="entry name" value="H2A/H2B/H3"/>
</dbReference>
<feature type="compositionally biased region" description="Polar residues" evidence="2">
    <location>
        <begin position="380"/>
        <end position="394"/>
    </location>
</feature>
<comment type="similarity">
    <text evidence="1">Belongs to the histone H3 family.</text>
</comment>
<dbReference type="PANTHER" id="PTHR45810:SF1">
    <property type="entry name" value="HISTONE H3-LIKE CENTROMERIC PROTEIN A"/>
    <property type="match status" value="1"/>
</dbReference>
<evidence type="ECO:0000313" key="5">
    <source>
        <dbReference type="Proteomes" id="UP000594260"/>
    </source>
</evidence>
<dbReference type="Pfam" id="PF00125">
    <property type="entry name" value="Histone"/>
    <property type="match status" value="1"/>
</dbReference>
<feature type="compositionally biased region" description="Polar residues" evidence="2">
    <location>
        <begin position="103"/>
        <end position="114"/>
    </location>
</feature>
<dbReference type="CDD" id="cd22911">
    <property type="entry name" value="HFD_H3"/>
    <property type="match status" value="1"/>
</dbReference>
<evidence type="ECO:0000259" key="3">
    <source>
        <dbReference type="Pfam" id="PF00125"/>
    </source>
</evidence>
<feature type="compositionally biased region" description="Polar residues" evidence="2">
    <location>
        <begin position="35"/>
        <end position="47"/>
    </location>
</feature>
<dbReference type="PANTHER" id="PTHR45810">
    <property type="entry name" value="HISTONE H3.2"/>
    <property type="match status" value="1"/>
</dbReference>
<evidence type="ECO:0000313" key="4">
    <source>
        <dbReference type="EnsemblMetazoa" id="XP_022649444"/>
    </source>
</evidence>
<proteinExistence type="inferred from homology"/>
<dbReference type="RefSeq" id="XP_022649444.1">
    <property type="nucleotide sequence ID" value="XM_022793709.1"/>
</dbReference>
<dbReference type="GO" id="GO:0030527">
    <property type="term" value="F:structural constituent of chromatin"/>
    <property type="evidence" value="ECO:0007669"/>
    <property type="project" value="InterPro"/>
</dbReference>
<dbReference type="GeneID" id="111245392"/>
<feature type="compositionally biased region" description="Basic and acidic residues" evidence="2">
    <location>
        <begin position="50"/>
        <end position="62"/>
    </location>
</feature>
<dbReference type="GO" id="GO:0000786">
    <property type="term" value="C:nucleosome"/>
    <property type="evidence" value="ECO:0007669"/>
    <property type="project" value="InterPro"/>
</dbReference>
<dbReference type="OrthoDB" id="420022at2759"/>
<dbReference type="Gene3D" id="1.10.20.10">
    <property type="entry name" value="Histone, subunit A"/>
    <property type="match status" value="1"/>
</dbReference>
<reference evidence="4" key="1">
    <citation type="submission" date="2021-01" db="UniProtKB">
        <authorList>
            <consortium name="EnsemblMetazoa"/>
        </authorList>
    </citation>
    <scope>IDENTIFICATION</scope>
</reference>
<dbReference type="EnsemblMetazoa" id="XM_022793709">
    <property type="protein sequence ID" value="XP_022649444"/>
    <property type="gene ID" value="LOC111245392"/>
</dbReference>
<keyword evidence="5" id="KW-1185">Reference proteome</keyword>
<organism evidence="4 5">
    <name type="scientific">Varroa destructor</name>
    <name type="common">Honeybee mite</name>
    <dbReference type="NCBI Taxonomy" id="109461"/>
    <lineage>
        <taxon>Eukaryota</taxon>
        <taxon>Metazoa</taxon>
        <taxon>Ecdysozoa</taxon>
        <taxon>Arthropoda</taxon>
        <taxon>Chelicerata</taxon>
        <taxon>Arachnida</taxon>
        <taxon>Acari</taxon>
        <taxon>Parasitiformes</taxon>
        <taxon>Mesostigmata</taxon>
        <taxon>Gamasina</taxon>
        <taxon>Dermanyssoidea</taxon>
        <taxon>Varroidae</taxon>
        <taxon>Varroa</taxon>
    </lineage>
</organism>
<sequence length="540" mass="59595">MARRDGFNDYMAAAGFNESNSSSSDSSVSVRTSRQQGVFSTNSQNPPNLEDMRRRLMEKLAAEKSGPQSRLSPLMDLTGNRSGSAEASTSTAASGRALPDDSNLLQVSEAQHSLPSIEVTHHESRMTVRTQSRVSVRDQRGAPGSELTMSPRDGEKRLPKGPSRSPKKSRSKFSATERPTTQRPEFNPKDYSTPFVHPDQRVSQGDSDRDKTFKGEFAWPLQIRKPGPKSRTSGAIATPSRMEDTPQSKQGLDQPEEEETPASDEDEERAKSPAAPTRPARQATVDQKSLPGPKSKKQQQQKASHKSPAKKTIPNKTSLKKRAPKTAKTIASAEVGDEVDEPALLVDTDNKDDEQQAEPARASPVKKTSRRTETIKTVAASKTQTETVQGNNEASTSRHDTRRSSVTSRDRVTVMEPVRAARKATLKGRRKQSEPQKLGTKVSRMMSTIRQIKQLQLTTNLLIPRLPFTRVVREVTQEITGPTAGFRYTADAVDALQTITEYYLTSLFCDANRVAAHANRVTVMPKDLELLRLLGLVERD</sequence>